<evidence type="ECO:0000313" key="3">
    <source>
        <dbReference type="EMBL" id="CDM66515.1"/>
    </source>
</evidence>
<dbReference type="AlphaFoldDB" id="A0A0B6X2D2"/>
<dbReference type="EMBL" id="CBXV010000008">
    <property type="protein sequence ID" value="CDM66515.1"/>
    <property type="molecule type" value="Genomic_DNA"/>
</dbReference>
<feature type="compositionally biased region" description="Basic and acidic residues" evidence="1">
    <location>
        <begin position="80"/>
        <end position="94"/>
    </location>
</feature>
<keyword evidence="2" id="KW-1133">Transmembrane helix</keyword>
<evidence type="ECO:0000256" key="1">
    <source>
        <dbReference type="SAM" id="MobiDB-lite"/>
    </source>
</evidence>
<feature type="compositionally biased region" description="Gly residues" evidence="1">
    <location>
        <begin position="1"/>
        <end position="11"/>
    </location>
</feature>
<organism evidence="3 4">
    <name type="scientific">Pyrinomonas methylaliphatogenes</name>
    <dbReference type="NCBI Taxonomy" id="454194"/>
    <lineage>
        <taxon>Bacteria</taxon>
        <taxon>Pseudomonadati</taxon>
        <taxon>Acidobacteriota</taxon>
        <taxon>Blastocatellia</taxon>
        <taxon>Blastocatellales</taxon>
        <taxon>Pyrinomonadaceae</taxon>
        <taxon>Pyrinomonas</taxon>
    </lineage>
</organism>
<feature type="transmembrane region" description="Helical" evidence="2">
    <location>
        <begin position="47"/>
        <end position="66"/>
    </location>
</feature>
<name>A0A0B6X2D2_9BACT</name>
<evidence type="ECO:0000313" key="4">
    <source>
        <dbReference type="Proteomes" id="UP000031518"/>
    </source>
</evidence>
<dbReference type="Proteomes" id="UP000031518">
    <property type="component" value="Unassembled WGS sequence"/>
</dbReference>
<dbReference type="OrthoDB" id="129807at2"/>
<feature type="compositionally biased region" description="Basic and acidic residues" evidence="1">
    <location>
        <begin position="178"/>
        <end position="190"/>
    </location>
</feature>
<proteinExistence type="predicted"/>
<reference evidence="3 4" key="2">
    <citation type="submission" date="2015-01" db="EMBL/GenBank/DDBJ databases">
        <title>Complete genome sequence of Pyrinomonas methylaliphatogenes type strain K22T.</title>
        <authorList>
            <person name="Lee K.C.Y."/>
            <person name="Power J.F."/>
            <person name="Dunfield P.F."/>
            <person name="Morgan X.C."/>
            <person name="Huttenhower C."/>
            <person name="Stott M.B."/>
        </authorList>
    </citation>
    <scope>NUCLEOTIDE SEQUENCE [LARGE SCALE GENOMIC DNA]</scope>
    <source>
        <strain evidence="3 4">K22</strain>
    </source>
</reference>
<accession>A0A0B6X2D2</accession>
<evidence type="ECO:0000256" key="2">
    <source>
        <dbReference type="SAM" id="Phobius"/>
    </source>
</evidence>
<dbReference type="STRING" id="454194.PYK22_02546"/>
<protein>
    <submittedName>
        <fullName evidence="3">Uncharacterized protein</fullName>
    </submittedName>
</protein>
<keyword evidence="4" id="KW-1185">Reference proteome</keyword>
<feature type="region of interest" description="Disordered" evidence="1">
    <location>
        <begin position="80"/>
        <end position="102"/>
    </location>
</feature>
<gene>
    <name evidence="3" type="ORF">PYK22_02546</name>
</gene>
<sequence length="190" mass="21448">MIGGHHGNGKNGHGEEHITETPDVSYIRNVDVSYERSDVNTGAILKFIGWLIAATALCFLIVVVMFKYFQVSEERREAATMPTLRREGEERLPPEPRLQLAPGHEIHPLDDLKRLRADEDALLHSYGWVDRNAGIVHIPIERAKELLVRRGLPVLPDGQRRDAEEGVFVPAQQSSGRAMDKRVQERPLGY</sequence>
<feature type="region of interest" description="Disordered" evidence="1">
    <location>
        <begin position="1"/>
        <end position="20"/>
    </location>
</feature>
<keyword evidence="2" id="KW-0472">Membrane</keyword>
<feature type="region of interest" description="Disordered" evidence="1">
    <location>
        <begin position="163"/>
        <end position="190"/>
    </location>
</feature>
<keyword evidence="2" id="KW-0812">Transmembrane</keyword>
<reference evidence="3 4" key="1">
    <citation type="submission" date="2013-12" db="EMBL/GenBank/DDBJ databases">
        <authorList>
            <person name="Stott M."/>
        </authorList>
    </citation>
    <scope>NUCLEOTIDE SEQUENCE [LARGE SCALE GENOMIC DNA]</scope>
    <source>
        <strain evidence="3 4">K22</strain>
    </source>
</reference>
<dbReference type="RefSeq" id="WP_041977814.1">
    <property type="nucleotide sequence ID" value="NZ_CBXV010000008.1"/>
</dbReference>